<name>I4EEI1_9BACT</name>
<feature type="transmembrane region" description="Helical" evidence="6">
    <location>
        <begin position="81"/>
        <end position="107"/>
    </location>
</feature>
<sequence>MSQQPEFHRVLGMIDFTLLVIGSVIGADVYIIAALAAALLGPAQLVAWLIAGLLAALIIIAFIQCATIWPEVGGSYAYTHAAFGPLVGFLAGWALYVGEWIALSVFPQAFVDYIDYFVPNLTLSDRLLIEVMLIGAVTLVNLPGVRFGGHVNDVLTLVKLVPLMLLIVVGLAYAILRPAAATGHLTPFAPLGWHGIGPAVLLIFWAYAGFELAVLPAAEVRRPRRTLPRGLFLGMAIATLFYLLTSLSTVVALPWYVIATSPRPLTDAFGAMLTALGLPMRLGEIVMSLGGLVSIAGTYEVATLAVARLSYAMAADGLFPSAFCRLHPRFGTPYIGLIFQAISALLVVQFVGITDLINGSVFFLGLCYALTALAALRLLQRFPGRALHIPALRLLLVLGGLSGAYLTLQVPPTLMVIGTVTILAGLGIFGWRGGDRRRT</sequence>
<dbReference type="InterPro" id="IPR050367">
    <property type="entry name" value="APC_superfamily"/>
</dbReference>
<feature type="transmembrane region" description="Helical" evidence="6">
    <location>
        <begin position="12"/>
        <end position="39"/>
    </location>
</feature>
<feature type="transmembrane region" description="Helical" evidence="6">
    <location>
        <begin position="332"/>
        <end position="353"/>
    </location>
</feature>
<dbReference type="PANTHER" id="PTHR42770:SF7">
    <property type="entry name" value="MEMBRANE PROTEIN"/>
    <property type="match status" value="1"/>
</dbReference>
<comment type="caution">
    <text evidence="7">The sequence shown here is derived from an EMBL/GenBank/DDBJ whole genome shotgun (WGS) entry which is preliminary data.</text>
</comment>
<feature type="transmembrane region" description="Helical" evidence="6">
    <location>
        <begin position="285"/>
        <end position="311"/>
    </location>
</feature>
<dbReference type="AlphaFoldDB" id="I4EEI1"/>
<evidence type="ECO:0000256" key="1">
    <source>
        <dbReference type="ARBA" id="ARBA00004651"/>
    </source>
</evidence>
<dbReference type="OrthoDB" id="178667at2"/>
<feature type="transmembrane region" description="Helical" evidence="6">
    <location>
        <begin position="127"/>
        <end position="145"/>
    </location>
</feature>
<evidence type="ECO:0000256" key="4">
    <source>
        <dbReference type="ARBA" id="ARBA00022989"/>
    </source>
</evidence>
<dbReference type="PIRSF" id="PIRSF006060">
    <property type="entry name" value="AA_transporter"/>
    <property type="match status" value="1"/>
</dbReference>
<gene>
    <name evidence="7" type="ORF">NITHO_1830025</name>
</gene>
<keyword evidence="4 6" id="KW-1133">Transmembrane helix</keyword>
<evidence type="ECO:0000256" key="5">
    <source>
        <dbReference type="ARBA" id="ARBA00023136"/>
    </source>
</evidence>
<evidence type="ECO:0000256" key="3">
    <source>
        <dbReference type="ARBA" id="ARBA00022692"/>
    </source>
</evidence>
<feature type="transmembrane region" description="Helical" evidence="6">
    <location>
        <begin position="45"/>
        <end position="69"/>
    </location>
</feature>
<feature type="transmembrane region" description="Helical" evidence="6">
    <location>
        <begin position="230"/>
        <end position="257"/>
    </location>
</feature>
<keyword evidence="3 6" id="KW-0812">Transmembrane</keyword>
<evidence type="ECO:0000313" key="8">
    <source>
        <dbReference type="Proteomes" id="UP000004221"/>
    </source>
</evidence>
<evidence type="ECO:0000256" key="6">
    <source>
        <dbReference type="SAM" id="Phobius"/>
    </source>
</evidence>
<organism evidence="7 8">
    <name type="scientific">Nitrolancea hollandica Lb</name>
    <dbReference type="NCBI Taxonomy" id="1129897"/>
    <lineage>
        <taxon>Bacteria</taxon>
        <taxon>Pseudomonadati</taxon>
        <taxon>Thermomicrobiota</taxon>
        <taxon>Thermomicrobia</taxon>
        <taxon>Sphaerobacterales</taxon>
        <taxon>Sphaerobacterineae</taxon>
        <taxon>Sphaerobacteraceae</taxon>
        <taxon>Nitrolancea</taxon>
    </lineage>
</organism>
<feature type="transmembrane region" description="Helical" evidence="6">
    <location>
        <begin position="196"/>
        <end position="218"/>
    </location>
</feature>
<evidence type="ECO:0000256" key="2">
    <source>
        <dbReference type="ARBA" id="ARBA00022475"/>
    </source>
</evidence>
<proteinExistence type="predicted"/>
<dbReference type="RefSeq" id="WP_008475843.1">
    <property type="nucleotide sequence ID" value="NZ_CAGS01000094.1"/>
</dbReference>
<keyword evidence="2" id="KW-1003">Cell membrane</keyword>
<keyword evidence="8" id="KW-1185">Reference proteome</keyword>
<feature type="transmembrane region" description="Helical" evidence="6">
    <location>
        <begin position="157"/>
        <end position="176"/>
    </location>
</feature>
<protein>
    <submittedName>
        <fullName evidence="7">Putative Amino acid permease</fullName>
    </submittedName>
</protein>
<dbReference type="Pfam" id="PF13520">
    <property type="entry name" value="AA_permease_2"/>
    <property type="match status" value="1"/>
</dbReference>
<dbReference type="Gene3D" id="1.20.1740.10">
    <property type="entry name" value="Amino acid/polyamine transporter I"/>
    <property type="match status" value="1"/>
</dbReference>
<dbReference type="GO" id="GO:0022857">
    <property type="term" value="F:transmembrane transporter activity"/>
    <property type="evidence" value="ECO:0007669"/>
    <property type="project" value="InterPro"/>
</dbReference>
<comment type="subcellular location">
    <subcellularLocation>
        <location evidence="1">Cell membrane</location>
        <topology evidence="1">Multi-pass membrane protein</topology>
    </subcellularLocation>
</comment>
<dbReference type="GO" id="GO:0005886">
    <property type="term" value="C:plasma membrane"/>
    <property type="evidence" value="ECO:0007669"/>
    <property type="project" value="UniProtKB-SubCell"/>
</dbReference>
<feature type="transmembrane region" description="Helical" evidence="6">
    <location>
        <begin position="414"/>
        <end position="431"/>
    </location>
</feature>
<dbReference type="PANTHER" id="PTHR42770">
    <property type="entry name" value="AMINO ACID TRANSPORTER-RELATED"/>
    <property type="match status" value="1"/>
</dbReference>
<reference evidence="7 8" key="1">
    <citation type="journal article" date="2012" name="ISME J.">
        <title>Nitrification expanded: discovery, physiology and genomics of a nitrite-oxidizing bacterium from the phylum Chloroflexi.</title>
        <authorList>
            <person name="Sorokin D.Y."/>
            <person name="Lucker S."/>
            <person name="Vejmelkova D."/>
            <person name="Kostrikina N.A."/>
            <person name="Kleerebezem R."/>
            <person name="Rijpstra W.I."/>
            <person name="Damste J.S."/>
            <person name="Le Paslier D."/>
            <person name="Muyzer G."/>
            <person name="Wagner M."/>
            <person name="van Loosdrecht M.C."/>
            <person name="Daims H."/>
        </authorList>
    </citation>
    <scope>NUCLEOTIDE SEQUENCE [LARGE SCALE GENOMIC DNA]</scope>
    <source>
        <strain evidence="8">none</strain>
    </source>
</reference>
<dbReference type="EMBL" id="CAGS01000094">
    <property type="protein sequence ID" value="CCF83093.1"/>
    <property type="molecule type" value="Genomic_DNA"/>
</dbReference>
<keyword evidence="5 6" id="KW-0472">Membrane</keyword>
<feature type="transmembrane region" description="Helical" evidence="6">
    <location>
        <begin position="359"/>
        <end position="379"/>
    </location>
</feature>
<dbReference type="InterPro" id="IPR002293">
    <property type="entry name" value="AA/rel_permease1"/>
</dbReference>
<feature type="transmembrane region" description="Helical" evidence="6">
    <location>
        <begin position="391"/>
        <end position="408"/>
    </location>
</feature>
<evidence type="ECO:0000313" key="7">
    <source>
        <dbReference type="EMBL" id="CCF83093.1"/>
    </source>
</evidence>
<dbReference type="Proteomes" id="UP000004221">
    <property type="component" value="Unassembled WGS sequence"/>
</dbReference>
<accession>I4EEI1</accession>